<accession>A0A1E3NW74</accession>
<dbReference type="GO" id="GO:0035519">
    <property type="term" value="P:protein K29-linked ubiquitination"/>
    <property type="evidence" value="ECO:0007669"/>
    <property type="project" value="EnsemblFungi"/>
</dbReference>
<name>A0A1E3NW74_WICAA</name>
<feature type="region of interest" description="Disordered" evidence="7">
    <location>
        <begin position="681"/>
        <end position="729"/>
    </location>
</feature>
<evidence type="ECO:0000313" key="9">
    <source>
        <dbReference type="EMBL" id="ODQ57386.1"/>
    </source>
</evidence>
<feature type="compositionally biased region" description="Acidic residues" evidence="7">
    <location>
        <begin position="684"/>
        <end position="697"/>
    </location>
</feature>
<proteinExistence type="inferred from homology"/>
<evidence type="ECO:0000256" key="5">
    <source>
        <dbReference type="ARBA" id="ARBA00022786"/>
    </source>
</evidence>
<keyword evidence="5 6" id="KW-0833">Ubl conjugation pathway</keyword>
<evidence type="ECO:0000256" key="7">
    <source>
        <dbReference type="SAM" id="MobiDB-lite"/>
    </source>
</evidence>
<dbReference type="SMART" id="SM00119">
    <property type="entry name" value="HECTc"/>
    <property type="match status" value="1"/>
</dbReference>
<feature type="region of interest" description="Disordered" evidence="7">
    <location>
        <begin position="1144"/>
        <end position="1173"/>
    </location>
</feature>
<comment type="similarity">
    <text evidence="2">Belongs to the UPL family. K-HECT subfamily.</text>
</comment>
<dbReference type="InterPro" id="IPR045322">
    <property type="entry name" value="HECTD1/TRIP12-like"/>
</dbReference>
<dbReference type="Gene3D" id="3.30.2160.10">
    <property type="entry name" value="Hect, E3 ligase catalytic domain"/>
    <property type="match status" value="1"/>
</dbReference>
<dbReference type="GO" id="GO:0043161">
    <property type="term" value="P:proteasome-mediated ubiquitin-dependent protein catabolic process"/>
    <property type="evidence" value="ECO:0007669"/>
    <property type="project" value="TreeGrafter"/>
</dbReference>
<sequence>MARRKETGSPVDKRKTRSQGPAAAESCDLDNDMVMADGNEDNAENHQSDQDIEHHQVEEDEDEEEDEDASLVRLSEQYRRFSESQRELEQLENNTHENNDNDHHIEDEDDDDDHNDTDDNDEDEDDSQSEDMMRSIHRANEDHEDDYDHSDEDEEEGDLENELLQGAFRSFANRLQRSNESNDNPRGEARSNAANSLAENMSRMFPEAMGLFGGFGAGGAGGSGLRISGLIDGLKRRDDPYLVLETLNELSERLLMMNGLVAERGLPAHDLAHGLVDVLTDPFFMDQLELQLVACRCLYNFLEINNDYVHSAVHAGAIEALQSKLLEISYIDLAEQSLQTLEIISKISGTQIFRRNCLLSCLQYLDFFTIHAQRKAINITANSVKYIKESEFEIVEEIFPILQRIVVEFSDSQALNNSWLAISRIIKNFRSSPNLLTKLINTDLLNKMISVISNPDTNITTNLRLINTLSICARNDELSILILKGGKIGDCFKSSLSKYKKSNNQDDSVSIEALMAAPKDLIISILDLIINLLPSEKNSILTIQFVEKNYSSIQSFYEIFINEIFQLLINIYSSTVIFDIRRRVMISLIRIVSSLDDLTKLGNHSQVVNLLASIVIQNKSIIRQEKKDQKPYMVLLGSLILTQLLAEKDPEKYLLEFEREGLIADTSSLLEILRVDEKTVKKDDDDETMEEDTQQQDEEQRNSYPSSEVDEGVYDEEEDEEDEDEEFNNRQLFNVSDQAIFKNLTTPQIIKHLTKYASDIEQEYLSKKASGSSKLEHLRLLDEISAVLKDTEQIDSYNYNDWVQIWNNFKKALGDEKTDSTISSFELISSGFIEILSSLFSNDVTGDQKSICRNSFLDVFNHEAFELLIKKLQEALTRSESFEILSCGLKTGENRAASLGKQIKVKLIAEDPNDEQFEGMSAFIILVHAIASFNNINSFLKRRVETPFFFRQRNSNNRDENRRRSDWHIEFLIDDEVIPYDSTIYGALFKNSQAKNPNFDSSRFWFETHEIKFRKVEGVAPVADFDDRYPGLNAGEDEDEDDEDVENLKHPVTLSILSLLKILHDFDDSTSKSFLNFKLTAKLNRQLEEPLIVASGILPSWAINITRKFPFLFPLDTRIFFLQSTSFGYSRLIQLWTARANQDQNNAENDNNGNNNNGNGSQPPLGRPTRQKVRVPRNQLLQSSFKVLDKLGSHPSILEVEFTNEVGTGLGPTLEFYALVSKLYCQKSLGIWRQHDEIDGDDYVNNKNGLFPSPIVSDGKERLSSFKYLGKFVARALLDNRIVDFYFNKVFFQIAQSIINKEPIIKDLEVLKLVDEGLYNSLIYLQKNKDLVEGLEINFTLPGFPSIELIENGSDINVDSNNVDDYISKVVDFTIGLGVEKQVESFIKGFSEVFPYSSMLIFSPNELVELLGNANEDWSYETLISAIHADHGYTVDSPSVQNLITLMTKFSKQERRLFLQFLTGSPRLPIGGFKNLKPVFTVVLKHSEGDLKPDNYLPSVMTCANYLKLPNYSSSDILEERLMKAVNEGAGAFLLS</sequence>
<keyword evidence="10" id="KW-1185">Reference proteome</keyword>
<feature type="compositionally biased region" description="Basic and acidic residues" evidence="7">
    <location>
        <begin position="1"/>
        <end position="13"/>
    </location>
</feature>
<dbReference type="PANTHER" id="PTHR45670:SF1">
    <property type="entry name" value="E3 UBIQUITIN-PROTEIN LIGASE HECTD1"/>
    <property type="match status" value="1"/>
</dbReference>
<protein>
    <recommendedName>
        <fullName evidence="3">HECT-type E3 ubiquitin transferase</fullName>
        <ecNumber evidence="3">2.3.2.26</ecNumber>
    </recommendedName>
</protein>
<dbReference type="Pfam" id="PF00632">
    <property type="entry name" value="HECT"/>
    <property type="match status" value="1"/>
</dbReference>
<evidence type="ECO:0000256" key="6">
    <source>
        <dbReference type="PROSITE-ProRule" id="PRU00104"/>
    </source>
</evidence>
<dbReference type="InterPro" id="IPR011989">
    <property type="entry name" value="ARM-like"/>
</dbReference>
<dbReference type="SUPFAM" id="SSF56204">
    <property type="entry name" value="Hect, E3 ligase catalytic domain"/>
    <property type="match status" value="1"/>
</dbReference>
<gene>
    <name evidence="9" type="ORF">WICANDRAFT_64740</name>
</gene>
<feature type="compositionally biased region" description="Basic and acidic residues" evidence="7">
    <location>
        <begin position="76"/>
        <end position="106"/>
    </location>
</feature>
<dbReference type="CDD" id="cd00078">
    <property type="entry name" value="HECTc"/>
    <property type="match status" value="1"/>
</dbReference>
<feature type="region of interest" description="Disordered" evidence="7">
    <location>
        <begin position="1"/>
        <end position="159"/>
    </location>
</feature>
<dbReference type="PANTHER" id="PTHR45670">
    <property type="entry name" value="E3 UBIQUITIN-PROTEIN LIGASE TRIP12"/>
    <property type="match status" value="1"/>
</dbReference>
<dbReference type="Gene3D" id="1.25.10.10">
    <property type="entry name" value="Leucine-rich Repeat Variant"/>
    <property type="match status" value="1"/>
</dbReference>
<dbReference type="EMBL" id="KV454213">
    <property type="protein sequence ID" value="ODQ57386.1"/>
    <property type="molecule type" value="Genomic_DNA"/>
</dbReference>
<dbReference type="Gene3D" id="3.30.2410.10">
    <property type="entry name" value="Hect, E3 ligase catalytic domain"/>
    <property type="match status" value="1"/>
</dbReference>
<dbReference type="InterPro" id="IPR000569">
    <property type="entry name" value="HECT_dom"/>
</dbReference>
<feature type="active site" description="Glycyl thioester intermediate" evidence="6">
    <location>
        <position position="1503"/>
    </location>
</feature>
<feature type="domain" description="HECT" evidence="8">
    <location>
        <begin position="1184"/>
        <end position="1536"/>
    </location>
</feature>
<dbReference type="RefSeq" id="XP_019036593.1">
    <property type="nucleotide sequence ID" value="XM_019183795.1"/>
</dbReference>
<dbReference type="InterPro" id="IPR035983">
    <property type="entry name" value="Hect_E3_ubiquitin_ligase"/>
</dbReference>
<dbReference type="Gene3D" id="3.90.1750.10">
    <property type="entry name" value="Hect, E3 ligase catalytic domains"/>
    <property type="match status" value="1"/>
</dbReference>
<feature type="compositionally biased region" description="Acidic residues" evidence="7">
    <location>
        <begin position="142"/>
        <end position="159"/>
    </location>
</feature>
<organism evidence="9 10">
    <name type="scientific">Wickerhamomyces anomalus (strain ATCC 58044 / CBS 1984 / NCYC 433 / NRRL Y-366-8)</name>
    <name type="common">Yeast</name>
    <name type="synonym">Hansenula anomala</name>
    <dbReference type="NCBI Taxonomy" id="683960"/>
    <lineage>
        <taxon>Eukaryota</taxon>
        <taxon>Fungi</taxon>
        <taxon>Dikarya</taxon>
        <taxon>Ascomycota</taxon>
        <taxon>Saccharomycotina</taxon>
        <taxon>Saccharomycetes</taxon>
        <taxon>Phaffomycetales</taxon>
        <taxon>Wickerhamomycetaceae</taxon>
        <taxon>Wickerhamomyces</taxon>
    </lineage>
</organism>
<dbReference type="SUPFAM" id="SSF48371">
    <property type="entry name" value="ARM repeat"/>
    <property type="match status" value="1"/>
</dbReference>
<evidence type="ECO:0000256" key="4">
    <source>
        <dbReference type="ARBA" id="ARBA00022679"/>
    </source>
</evidence>
<dbReference type="OrthoDB" id="423283at2759"/>
<reference evidence="9 10" key="1">
    <citation type="journal article" date="2016" name="Proc. Natl. Acad. Sci. U.S.A.">
        <title>Comparative genomics of biotechnologically important yeasts.</title>
        <authorList>
            <person name="Riley R."/>
            <person name="Haridas S."/>
            <person name="Wolfe K.H."/>
            <person name="Lopes M.R."/>
            <person name="Hittinger C.T."/>
            <person name="Goeker M."/>
            <person name="Salamov A.A."/>
            <person name="Wisecaver J.H."/>
            <person name="Long T.M."/>
            <person name="Calvey C.H."/>
            <person name="Aerts A.L."/>
            <person name="Barry K.W."/>
            <person name="Choi C."/>
            <person name="Clum A."/>
            <person name="Coughlan A.Y."/>
            <person name="Deshpande S."/>
            <person name="Douglass A.P."/>
            <person name="Hanson S.J."/>
            <person name="Klenk H.-P."/>
            <person name="LaButti K.M."/>
            <person name="Lapidus A."/>
            <person name="Lindquist E.A."/>
            <person name="Lipzen A.M."/>
            <person name="Meier-Kolthoff J.P."/>
            <person name="Ohm R.A."/>
            <person name="Otillar R.P."/>
            <person name="Pangilinan J.L."/>
            <person name="Peng Y."/>
            <person name="Rokas A."/>
            <person name="Rosa C.A."/>
            <person name="Scheuner C."/>
            <person name="Sibirny A.A."/>
            <person name="Slot J.C."/>
            <person name="Stielow J.B."/>
            <person name="Sun H."/>
            <person name="Kurtzman C.P."/>
            <person name="Blackwell M."/>
            <person name="Grigoriev I.V."/>
            <person name="Jeffries T.W."/>
        </authorList>
    </citation>
    <scope>NUCLEOTIDE SEQUENCE [LARGE SCALE GENOMIC DNA]</scope>
    <source>
        <strain evidence="10">ATCC 58044 / CBS 1984 / NCYC 433 / NRRL Y-366-8</strain>
    </source>
</reference>
<evidence type="ECO:0000313" key="10">
    <source>
        <dbReference type="Proteomes" id="UP000094112"/>
    </source>
</evidence>
<keyword evidence="4" id="KW-0808">Transferase</keyword>
<dbReference type="GO" id="GO:0016607">
    <property type="term" value="C:nuclear speck"/>
    <property type="evidence" value="ECO:0007669"/>
    <property type="project" value="TreeGrafter"/>
</dbReference>
<feature type="compositionally biased region" description="Acidic residues" evidence="7">
    <location>
        <begin position="708"/>
        <end position="726"/>
    </location>
</feature>
<comment type="catalytic activity">
    <reaction evidence="1">
        <text>S-ubiquitinyl-[E2 ubiquitin-conjugating enzyme]-L-cysteine + [acceptor protein]-L-lysine = [E2 ubiquitin-conjugating enzyme]-L-cysteine + N(6)-ubiquitinyl-[acceptor protein]-L-lysine.</text>
        <dbReference type="EC" id="2.3.2.26"/>
    </reaction>
</comment>
<evidence type="ECO:0000256" key="2">
    <source>
        <dbReference type="ARBA" id="ARBA00006331"/>
    </source>
</evidence>
<evidence type="ECO:0000259" key="8">
    <source>
        <dbReference type="PROSITE" id="PS50237"/>
    </source>
</evidence>
<feature type="compositionally biased region" description="Basic and acidic residues" evidence="7">
    <location>
        <begin position="131"/>
        <end position="141"/>
    </location>
</feature>
<dbReference type="STRING" id="683960.A0A1E3NW74"/>
<evidence type="ECO:0000256" key="3">
    <source>
        <dbReference type="ARBA" id="ARBA00012485"/>
    </source>
</evidence>
<feature type="compositionally biased region" description="Basic and acidic residues" evidence="7">
    <location>
        <begin position="43"/>
        <end position="57"/>
    </location>
</feature>
<feature type="compositionally biased region" description="Acidic residues" evidence="7">
    <location>
        <begin position="107"/>
        <end position="129"/>
    </location>
</feature>
<dbReference type="PROSITE" id="PS50237">
    <property type="entry name" value="HECT"/>
    <property type="match status" value="1"/>
</dbReference>
<dbReference type="Proteomes" id="UP000094112">
    <property type="component" value="Unassembled WGS sequence"/>
</dbReference>
<feature type="compositionally biased region" description="Low complexity" evidence="7">
    <location>
        <begin position="1144"/>
        <end position="1159"/>
    </location>
</feature>
<evidence type="ECO:0000256" key="1">
    <source>
        <dbReference type="ARBA" id="ARBA00000885"/>
    </source>
</evidence>
<dbReference type="EC" id="2.3.2.26" evidence="3"/>
<dbReference type="GO" id="GO:1904855">
    <property type="term" value="F:proteasome regulatory particle binding"/>
    <property type="evidence" value="ECO:0007669"/>
    <property type="project" value="EnsemblFungi"/>
</dbReference>
<dbReference type="InterPro" id="IPR016024">
    <property type="entry name" value="ARM-type_fold"/>
</dbReference>
<dbReference type="GO" id="GO:0010994">
    <property type="term" value="P:free ubiquitin chain polymerization"/>
    <property type="evidence" value="ECO:0007669"/>
    <property type="project" value="EnsemblFungi"/>
</dbReference>
<dbReference type="GeneID" id="30201041"/>
<feature type="compositionally biased region" description="Acidic residues" evidence="7">
    <location>
        <begin position="58"/>
        <end position="69"/>
    </location>
</feature>
<dbReference type="GO" id="GO:0061630">
    <property type="term" value="F:ubiquitin protein ligase activity"/>
    <property type="evidence" value="ECO:0007669"/>
    <property type="project" value="UniProtKB-EC"/>
</dbReference>